<protein>
    <submittedName>
        <fullName evidence="2">Putative conserved secreted protein ovary overexpressed</fullName>
    </submittedName>
</protein>
<evidence type="ECO:0000256" key="1">
    <source>
        <dbReference type="SAM" id="SignalP"/>
    </source>
</evidence>
<reference evidence="2" key="1">
    <citation type="submission" date="2019-09" db="EMBL/GenBank/DDBJ databases">
        <title>Organ-specific transcriptomic study of the physiology of the cattle tick, Rhipicephalus microplus.</title>
        <authorList>
            <person name="Tirloni L."/>
            <person name="Braz G."/>
            <person name="Gandara A.C.P."/>
            <person name="Sabadin G.A."/>
            <person name="da Silva R.M."/>
            <person name="Guizzo M.G."/>
            <person name="Machado J.A."/>
            <person name="Costa E.P."/>
            <person name="Gomes H.F."/>
            <person name="Moraes J."/>
            <person name="Mota M.B.S."/>
            <person name="Mesquita R.D."/>
            <person name="Alvarenga P.H."/>
            <person name="Alves F."/>
            <person name="Seixas A."/>
            <person name="da Fonseca R.N."/>
            <person name="Fogaca A."/>
            <person name="Logullo C."/>
            <person name="Tanaka A."/>
            <person name="Daffre S."/>
            <person name="Termignoni C."/>
            <person name="Vaz I.S.Jr."/>
            <person name="Oliveira P.L."/>
            <person name="Ribeiro J.M."/>
        </authorList>
    </citation>
    <scope>NUCLEOTIDE SEQUENCE</scope>
    <source>
        <strain evidence="2">Porto Alegre</strain>
    </source>
</reference>
<name>A0A6M2CU86_RHIMP</name>
<organism evidence="2">
    <name type="scientific">Rhipicephalus microplus</name>
    <name type="common">Cattle tick</name>
    <name type="synonym">Boophilus microplus</name>
    <dbReference type="NCBI Taxonomy" id="6941"/>
    <lineage>
        <taxon>Eukaryota</taxon>
        <taxon>Metazoa</taxon>
        <taxon>Ecdysozoa</taxon>
        <taxon>Arthropoda</taxon>
        <taxon>Chelicerata</taxon>
        <taxon>Arachnida</taxon>
        <taxon>Acari</taxon>
        <taxon>Parasitiformes</taxon>
        <taxon>Ixodida</taxon>
        <taxon>Ixodoidea</taxon>
        <taxon>Ixodidae</taxon>
        <taxon>Rhipicephalinae</taxon>
        <taxon>Rhipicephalus</taxon>
        <taxon>Boophilus</taxon>
    </lineage>
</organism>
<proteinExistence type="predicted"/>
<dbReference type="AlphaFoldDB" id="A0A6M2CU86"/>
<dbReference type="EMBL" id="GHWJ01004495">
    <property type="protein sequence ID" value="NOV37232.1"/>
    <property type="molecule type" value="Transcribed_RNA"/>
</dbReference>
<evidence type="ECO:0000313" key="2">
    <source>
        <dbReference type="EMBL" id="NOV37232.1"/>
    </source>
</evidence>
<sequence>MWSPSLTAFLLAALIARQAFSADENADAEEPEAPCPGICRPSPNAGHLGCRSTCTFEETEDRDDYRWPAVIYHYSCFCPGKLCSLGMDFRCTQITRYVQVYYHNDPGRATLKSVNTSCVCAVRPSTPANNCCDRIADQRAKRRQRVQHLQCLNTATNLREQCDAHYGR</sequence>
<dbReference type="InterPro" id="IPR029034">
    <property type="entry name" value="Cystine-knot_cytokine"/>
</dbReference>
<dbReference type="Gene3D" id="2.10.90.10">
    <property type="entry name" value="Cystine-knot cytokines"/>
    <property type="match status" value="1"/>
</dbReference>
<keyword evidence="1" id="KW-0732">Signal</keyword>
<accession>A0A6M2CU86</accession>
<feature type="signal peptide" evidence="1">
    <location>
        <begin position="1"/>
        <end position="21"/>
    </location>
</feature>
<feature type="chain" id="PRO_5026897257" evidence="1">
    <location>
        <begin position="22"/>
        <end position="168"/>
    </location>
</feature>